<evidence type="ECO:0008006" key="3">
    <source>
        <dbReference type="Google" id="ProtNLM"/>
    </source>
</evidence>
<dbReference type="AlphaFoldDB" id="A0AAV2NP39"/>
<proteinExistence type="predicted"/>
<dbReference type="EMBL" id="OZ034826">
    <property type="protein sequence ID" value="CAL1681291.1"/>
    <property type="molecule type" value="Genomic_DNA"/>
</dbReference>
<evidence type="ECO:0000313" key="2">
    <source>
        <dbReference type="Proteomes" id="UP001497644"/>
    </source>
</evidence>
<name>A0AAV2NP39_9HYME</name>
<dbReference type="Proteomes" id="UP001497644">
    <property type="component" value="Chromosome 3"/>
</dbReference>
<reference evidence="1" key="1">
    <citation type="submission" date="2024-04" db="EMBL/GenBank/DDBJ databases">
        <authorList>
            <consortium name="Molecular Ecology Group"/>
        </authorList>
    </citation>
    <scope>NUCLEOTIDE SEQUENCE</scope>
</reference>
<gene>
    <name evidence="1" type="ORF">LPLAT_LOCUS7349</name>
</gene>
<evidence type="ECO:0000313" key="1">
    <source>
        <dbReference type="EMBL" id="CAL1681291.1"/>
    </source>
</evidence>
<organism evidence="1 2">
    <name type="scientific">Lasius platythorax</name>
    <dbReference type="NCBI Taxonomy" id="488582"/>
    <lineage>
        <taxon>Eukaryota</taxon>
        <taxon>Metazoa</taxon>
        <taxon>Ecdysozoa</taxon>
        <taxon>Arthropoda</taxon>
        <taxon>Hexapoda</taxon>
        <taxon>Insecta</taxon>
        <taxon>Pterygota</taxon>
        <taxon>Neoptera</taxon>
        <taxon>Endopterygota</taxon>
        <taxon>Hymenoptera</taxon>
        <taxon>Apocrita</taxon>
        <taxon>Aculeata</taxon>
        <taxon>Formicoidea</taxon>
        <taxon>Formicidae</taxon>
        <taxon>Formicinae</taxon>
        <taxon>Lasius</taxon>
        <taxon>Lasius</taxon>
    </lineage>
</organism>
<sequence length="136" mass="15654">MPARWSKNAILSDMSNSEDEVIQLKRGRLNRICSSSSSSENDELNDFESEDNIDEHLEELILEEKEEINNDDQSGLDPMERVLRETFPFAGGSGLLKDLSNNTCPVKIFSLFIDRRIINLLVTKTNRYAQQKIQQY</sequence>
<keyword evidence="2" id="KW-1185">Reference proteome</keyword>
<protein>
    <recommendedName>
        <fullName evidence="3">PiggyBac transposable element-derived protein domain-containing protein</fullName>
    </recommendedName>
</protein>
<accession>A0AAV2NP39</accession>